<evidence type="ECO:0000313" key="2">
    <source>
        <dbReference type="EMBL" id="ENH96044.1"/>
    </source>
</evidence>
<dbReference type="eggNOG" id="ENOG5032U2P">
    <property type="taxonomic scope" value="Bacteria"/>
</dbReference>
<dbReference type="OrthoDB" id="2300382at2"/>
<dbReference type="AlphaFoldDB" id="N4W9V9"/>
<dbReference type="EMBL" id="APML01000060">
    <property type="protein sequence ID" value="ENH96044.1"/>
    <property type="molecule type" value="Genomic_DNA"/>
</dbReference>
<protein>
    <recommendedName>
        <fullName evidence="4">Branched-chain amino acid ABC transporter substrate-binding protein</fullName>
    </recommendedName>
</protein>
<keyword evidence="1" id="KW-0472">Membrane</keyword>
<dbReference type="PATRIC" id="fig|1308866.3.peg.2547"/>
<feature type="transmembrane region" description="Helical" evidence="1">
    <location>
        <begin position="108"/>
        <end position="131"/>
    </location>
</feature>
<evidence type="ECO:0000313" key="3">
    <source>
        <dbReference type="Proteomes" id="UP000012283"/>
    </source>
</evidence>
<accession>N4W9V9</accession>
<feature type="transmembrane region" description="Helical" evidence="1">
    <location>
        <begin position="49"/>
        <end position="69"/>
    </location>
</feature>
<organism evidence="2 3">
    <name type="scientific">Gracilibacillus halophilus YIM-C55.5</name>
    <dbReference type="NCBI Taxonomy" id="1308866"/>
    <lineage>
        <taxon>Bacteria</taxon>
        <taxon>Bacillati</taxon>
        <taxon>Bacillota</taxon>
        <taxon>Bacilli</taxon>
        <taxon>Bacillales</taxon>
        <taxon>Bacillaceae</taxon>
        <taxon>Gracilibacillus</taxon>
    </lineage>
</organism>
<feature type="transmembrane region" description="Helical" evidence="1">
    <location>
        <begin position="21"/>
        <end position="37"/>
    </location>
</feature>
<evidence type="ECO:0008006" key="4">
    <source>
        <dbReference type="Google" id="ProtNLM"/>
    </source>
</evidence>
<dbReference type="RefSeq" id="WP_003472511.1">
    <property type="nucleotide sequence ID" value="NZ_APML01000060.1"/>
</dbReference>
<reference evidence="2 3" key="1">
    <citation type="submission" date="2013-03" db="EMBL/GenBank/DDBJ databases">
        <title>Draft genome sequence of Gracibacillus halophilus YIM-C55.5, a moderately halophilic and thermophilic organism from the Xiaochaidamu salt lake.</title>
        <authorList>
            <person name="Sugumar T."/>
            <person name="Polireddy D.R."/>
            <person name="Antony A."/>
            <person name="Madhava Y.R."/>
            <person name="Sivakumar N."/>
        </authorList>
    </citation>
    <scope>NUCLEOTIDE SEQUENCE [LARGE SCALE GENOMIC DNA]</scope>
    <source>
        <strain evidence="2 3">YIM-C55.5</strain>
    </source>
</reference>
<name>N4W9V9_9BACI</name>
<sequence>MKKIKDERLILVNLKNIRITYIIQTVGIIGILGYDLVTKGLDGMRENPLWIVFMLSIVVSAYLSMNVSVDYENNEKSPKKGFFLSLFIVSLISIVIGIVTSIGEEFTFINGLMIGGILFVCGLIPVIYIYYIRTKQQDDNSDD</sequence>
<keyword evidence="1" id="KW-1133">Transmembrane helix</keyword>
<keyword evidence="1" id="KW-0812">Transmembrane</keyword>
<proteinExistence type="predicted"/>
<dbReference type="Proteomes" id="UP000012283">
    <property type="component" value="Unassembled WGS sequence"/>
</dbReference>
<keyword evidence="3" id="KW-1185">Reference proteome</keyword>
<gene>
    <name evidence="2" type="ORF">J416_12604</name>
</gene>
<comment type="caution">
    <text evidence="2">The sequence shown here is derived from an EMBL/GenBank/DDBJ whole genome shotgun (WGS) entry which is preliminary data.</text>
</comment>
<evidence type="ECO:0000256" key="1">
    <source>
        <dbReference type="SAM" id="Phobius"/>
    </source>
</evidence>
<feature type="transmembrane region" description="Helical" evidence="1">
    <location>
        <begin position="81"/>
        <end position="102"/>
    </location>
</feature>